<accession>A0ACB8WM74</accession>
<protein>
    <submittedName>
        <fullName evidence="1">Uncharacterized protein</fullName>
    </submittedName>
</protein>
<evidence type="ECO:0000313" key="2">
    <source>
        <dbReference type="Proteomes" id="UP000831701"/>
    </source>
</evidence>
<gene>
    <name evidence="1" type="ORF">L3Q82_026091</name>
</gene>
<organism evidence="1 2">
    <name type="scientific">Scortum barcoo</name>
    <name type="common">barcoo grunter</name>
    <dbReference type="NCBI Taxonomy" id="214431"/>
    <lineage>
        <taxon>Eukaryota</taxon>
        <taxon>Metazoa</taxon>
        <taxon>Chordata</taxon>
        <taxon>Craniata</taxon>
        <taxon>Vertebrata</taxon>
        <taxon>Euteleostomi</taxon>
        <taxon>Actinopterygii</taxon>
        <taxon>Neopterygii</taxon>
        <taxon>Teleostei</taxon>
        <taxon>Neoteleostei</taxon>
        <taxon>Acanthomorphata</taxon>
        <taxon>Eupercaria</taxon>
        <taxon>Centrarchiformes</taxon>
        <taxon>Terapontoidei</taxon>
        <taxon>Terapontidae</taxon>
        <taxon>Scortum</taxon>
    </lineage>
</organism>
<comment type="caution">
    <text evidence="1">The sequence shown here is derived from an EMBL/GenBank/DDBJ whole genome shotgun (WGS) entry which is preliminary data.</text>
</comment>
<name>A0ACB8WM74_9TELE</name>
<sequence length="90" mass="10254">ITAPLRQVLQGRTKAKMEISQEDESSSNNNSSPNLAYKAAHQAFSDRWKTTDDTLCRHSMSFHLHHTLRSEFFASYPYLLEKIPADALDS</sequence>
<evidence type="ECO:0000313" key="1">
    <source>
        <dbReference type="EMBL" id="KAI3369140.1"/>
    </source>
</evidence>
<dbReference type="Proteomes" id="UP000831701">
    <property type="component" value="Chromosome 8"/>
</dbReference>
<proteinExistence type="predicted"/>
<keyword evidence="2" id="KW-1185">Reference proteome</keyword>
<feature type="non-terminal residue" evidence="1">
    <location>
        <position position="1"/>
    </location>
</feature>
<reference evidence="1" key="1">
    <citation type="submission" date="2022-04" db="EMBL/GenBank/DDBJ databases">
        <title>Jade perch genome.</title>
        <authorList>
            <person name="Chao B."/>
        </authorList>
    </citation>
    <scope>NUCLEOTIDE SEQUENCE</scope>
    <source>
        <strain evidence="1">CB-2022</strain>
    </source>
</reference>
<dbReference type="EMBL" id="CM041538">
    <property type="protein sequence ID" value="KAI3369140.1"/>
    <property type="molecule type" value="Genomic_DNA"/>
</dbReference>